<comment type="caution">
    <text evidence="1">The sequence shown here is derived from an EMBL/GenBank/DDBJ whole genome shotgun (WGS) entry which is preliminary data.</text>
</comment>
<dbReference type="Proteomes" id="UP001303046">
    <property type="component" value="Unassembled WGS sequence"/>
</dbReference>
<sequence length="206" mass="23436">MEIQAGGSSPRLRQPKVAVPYTRSMMANGTDPHAKLLIKRIPEIWSYKRDERNNPGSRSLQQCLKLLPLIPSPLQIRVISSLSNICVHSSIISTTYACHLQSYTFDRFCHFIIYTICPVHVVDVVRRTFGGQIENKGCTNFSSRGYEMGGCRLSKFCGLYEVMLHDSYILRCKMENERSRFGFAGCSPILPMFSQKPLVVYIPNHQ</sequence>
<evidence type="ECO:0000313" key="2">
    <source>
        <dbReference type="Proteomes" id="UP001303046"/>
    </source>
</evidence>
<gene>
    <name evidence="1" type="primary">Necator_chrV.g19721</name>
    <name evidence="1" type="ORF">RB195_014929</name>
</gene>
<protein>
    <submittedName>
        <fullName evidence="1">Uncharacterized protein</fullName>
    </submittedName>
</protein>
<evidence type="ECO:0000313" key="1">
    <source>
        <dbReference type="EMBL" id="KAK6756801.1"/>
    </source>
</evidence>
<name>A0ABR1E2C9_NECAM</name>
<dbReference type="EMBL" id="JAVFWL010000005">
    <property type="protein sequence ID" value="KAK6756801.1"/>
    <property type="molecule type" value="Genomic_DNA"/>
</dbReference>
<accession>A0ABR1E2C9</accession>
<organism evidence="1 2">
    <name type="scientific">Necator americanus</name>
    <name type="common">Human hookworm</name>
    <dbReference type="NCBI Taxonomy" id="51031"/>
    <lineage>
        <taxon>Eukaryota</taxon>
        <taxon>Metazoa</taxon>
        <taxon>Ecdysozoa</taxon>
        <taxon>Nematoda</taxon>
        <taxon>Chromadorea</taxon>
        <taxon>Rhabditida</taxon>
        <taxon>Rhabditina</taxon>
        <taxon>Rhabditomorpha</taxon>
        <taxon>Strongyloidea</taxon>
        <taxon>Ancylostomatidae</taxon>
        <taxon>Bunostominae</taxon>
        <taxon>Necator</taxon>
    </lineage>
</organism>
<reference evidence="1 2" key="1">
    <citation type="submission" date="2023-08" db="EMBL/GenBank/DDBJ databases">
        <title>A Necator americanus chromosomal reference genome.</title>
        <authorList>
            <person name="Ilik V."/>
            <person name="Petrzelkova K.J."/>
            <person name="Pardy F."/>
            <person name="Fuh T."/>
            <person name="Niatou-Singa F.S."/>
            <person name="Gouil Q."/>
            <person name="Baker L."/>
            <person name="Ritchie M.E."/>
            <person name="Jex A.R."/>
            <person name="Gazzola D."/>
            <person name="Li H."/>
            <person name="Toshio Fujiwara R."/>
            <person name="Zhan B."/>
            <person name="Aroian R.V."/>
            <person name="Pafco B."/>
            <person name="Schwarz E.M."/>
        </authorList>
    </citation>
    <scope>NUCLEOTIDE SEQUENCE [LARGE SCALE GENOMIC DNA]</scope>
    <source>
        <strain evidence="1 2">Aroian</strain>
        <tissue evidence="1">Whole animal</tissue>
    </source>
</reference>
<keyword evidence="2" id="KW-1185">Reference proteome</keyword>
<proteinExistence type="predicted"/>